<organism evidence="5 6">
    <name type="scientific">Agromyces agglutinans</name>
    <dbReference type="NCBI Taxonomy" id="2662258"/>
    <lineage>
        <taxon>Bacteria</taxon>
        <taxon>Bacillati</taxon>
        <taxon>Actinomycetota</taxon>
        <taxon>Actinomycetes</taxon>
        <taxon>Micrococcales</taxon>
        <taxon>Microbacteriaceae</taxon>
        <taxon>Agromyces</taxon>
    </lineage>
</organism>
<dbReference type="GO" id="GO:0003700">
    <property type="term" value="F:DNA-binding transcription factor activity"/>
    <property type="evidence" value="ECO:0007669"/>
    <property type="project" value="TreeGrafter"/>
</dbReference>
<comment type="caution">
    <text evidence="5">The sequence shown here is derived from an EMBL/GenBank/DDBJ whole genome shotgun (WGS) entry which is preliminary data.</text>
</comment>
<dbReference type="RefSeq" id="WP_153682915.1">
    <property type="nucleotide sequence ID" value="NZ_WJIF01000001.1"/>
</dbReference>
<dbReference type="PANTHER" id="PTHR30055">
    <property type="entry name" value="HTH-TYPE TRANSCRIPTIONAL REGULATOR RUTR"/>
    <property type="match status" value="1"/>
</dbReference>
<feature type="region of interest" description="Disordered" evidence="3">
    <location>
        <begin position="204"/>
        <end position="233"/>
    </location>
</feature>
<protein>
    <submittedName>
        <fullName evidence="5">TetR family transcriptional regulator</fullName>
    </submittedName>
</protein>
<dbReference type="InterPro" id="IPR009057">
    <property type="entry name" value="Homeodomain-like_sf"/>
</dbReference>
<evidence type="ECO:0000256" key="2">
    <source>
        <dbReference type="PROSITE-ProRule" id="PRU00335"/>
    </source>
</evidence>
<name>A0A6I2EZ45_9MICO</name>
<dbReference type="Pfam" id="PF00440">
    <property type="entry name" value="TetR_N"/>
    <property type="match status" value="1"/>
</dbReference>
<dbReference type="Proteomes" id="UP000431080">
    <property type="component" value="Unassembled WGS sequence"/>
</dbReference>
<dbReference type="EMBL" id="WJIF01000001">
    <property type="protein sequence ID" value="MRG58395.1"/>
    <property type="molecule type" value="Genomic_DNA"/>
</dbReference>
<evidence type="ECO:0000256" key="3">
    <source>
        <dbReference type="SAM" id="MobiDB-lite"/>
    </source>
</evidence>
<dbReference type="AlphaFoldDB" id="A0A6I2EZ45"/>
<dbReference type="Gene3D" id="1.10.10.60">
    <property type="entry name" value="Homeodomain-like"/>
    <property type="match status" value="1"/>
</dbReference>
<sequence>MPRELSEYHRQVASTNRASILDAATPLFLEFGYDRTSLARVAERAGVSKATLFKQFPTKAALFEAAVLAVGDAPDAALVEPVTSDFRAGLVELGLAYTELLARPGIAEFIRTIIAESPRFPELRERTFDFGTLPVLAALDRYLRAQTVAGAAAVDDPMLVATQFLGMIASSVFWPRLVHGTWSLDDEGTRTAVEEAATTIAARFATQSTRSHRTAKVGSDRRAAPKLDAEGNP</sequence>
<gene>
    <name evidence="5" type="ORF">GE115_00680</name>
</gene>
<dbReference type="PROSITE" id="PS50977">
    <property type="entry name" value="HTH_TETR_2"/>
    <property type="match status" value="1"/>
</dbReference>
<dbReference type="SUPFAM" id="SSF48498">
    <property type="entry name" value="Tetracyclin repressor-like, C-terminal domain"/>
    <property type="match status" value="1"/>
</dbReference>
<dbReference type="InterPro" id="IPR001647">
    <property type="entry name" value="HTH_TetR"/>
</dbReference>
<dbReference type="PANTHER" id="PTHR30055:SF146">
    <property type="entry name" value="HTH-TYPE TRANSCRIPTIONAL DUAL REGULATOR CECR"/>
    <property type="match status" value="1"/>
</dbReference>
<evidence type="ECO:0000313" key="6">
    <source>
        <dbReference type="Proteomes" id="UP000431080"/>
    </source>
</evidence>
<dbReference type="PRINTS" id="PR00455">
    <property type="entry name" value="HTHTETR"/>
</dbReference>
<feature type="compositionally biased region" description="Basic and acidic residues" evidence="3">
    <location>
        <begin position="218"/>
        <end position="233"/>
    </location>
</feature>
<evidence type="ECO:0000256" key="1">
    <source>
        <dbReference type="ARBA" id="ARBA00023125"/>
    </source>
</evidence>
<feature type="domain" description="HTH tetR-type" evidence="4">
    <location>
        <begin position="14"/>
        <end position="74"/>
    </location>
</feature>
<reference evidence="5 6" key="1">
    <citation type="submission" date="2019-10" db="EMBL/GenBank/DDBJ databases">
        <authorList>
            <person name="Nie G."/>
            <person name="Ming H."/>
            <person name="Yi B."/>
        </authorList>
    </citation>
    <scope>NUCLEOTIDE SEQUENCE [LARGE SCALE GENOMIC DNA]</scope>
    <source>
        <strain evidence="5 6">CFH 90414</strain>
    </source>
</reference>
<dbReference type="InterPro" id="IPR050109">
    <property type="entry name" value="HTH-type_TetR-like_transc_reg"/>
</dbReference>
<dbReference type="InterPro" id="IPR039536">
    <property type="entry name" value="TetR_C_Proteobacteria"/>
</dbReference>
<dbReference type="InterPro" id="IPR036271">
    <property type="entry name" value="Tet_transcr_reg_TetR-rel_C_sf"/>
</dbReference>
<dbReference type="SUPFAM" id="SSF46689">
    <property type="entry name" value="Homeodomain-like"/>
    <property type="match status" value="1"/>
</dbReference>
<accession>A0A6I2EZ45</accession>
<proteinExistence type="predicted"/>
<dbReference type="Gene3D" id="1.10.357.10">
    <property type="entry name" value="Tetracycline Repressor, domain 2"/>
    <property type="match status" value="1"/>
</dbReference>
<feature type="DNA-binding region" description="H-T-H motif" evidence="2">
    <location>
        <begin position="37"/>
        <end position="56"/>
    </location>
</feature>
<keyword evidence="1 2" id="KW-0238">DNA-binding</keyword>
<evidence type="ECO:0000259" key="4">
    <source>
        <dbReference type="PROSITE" id="PS50977"/>
    </source>
</evidence>
<keyword evidence="6" id="KW-1185">Reference proteome</keyword>
<evidence type="ECO:0000313" key="5">
    <source>
        <dbReference type="EMBL" id="MRG58395.1"/>
    </source>
</evidence>
<dbReference type="GO" id="GO:0000976">
    <property type="term" value="F:transcription cis-regulatory region binding"/>
    <property type="evidence" value="ECO:0007669"/>
    <property type="project" value="TreeGrafter"/>
</dbReference>
<dbReference type="Pfam" id="PF14246">
    <property type="entry name" value="TetR_C_7"/>
    <property type="match status" value="1"/>
</dbReference>